<evidence type="ECO:0000256" key="2">
    <source>
        <dbReference type="PIRSR" id="PIRSR000390-1"/>
    </source>
</evidence>
<feature type="active site" description="Proton acceptor" evidence="2">
    <location>
        <position position="183"/>
    </location>
</feature>
<accession>A0A7X2IUY2</accession>
<dbReference type="Proteomes" id="UP000446768">
    <property type="component" value="Unassembled WGS sequence"/>
</dbReference>
<dbReference type="SUPFAM" id="SSF53383">
    <property type="entry name" value="PLP-dependent transferases"/>
    <property type="match status" value="1"/>
</dbReference>
<evidence type="ECO:0000313" key="5">
    <source>
        <dbReference type="EMBL" id="MRV76415.1"/>
    </source>
</evidence>
<comment type="similarity">
    <text evidence="1 4">Belongs to the DegT/DnrJ/EryC1 family.</text>
</comment>
<dbReference type="GO" id="GO:0030170">
    <property type="term" value="F:pyridoxal phosphate binding"/>
    <property type="evidence" value="ECO:0007669"/>
    <property type="project" value="TreeGrafter"/>
</dbReference>
<sequence length="400" mass="42549">MHAISYADWSGAEYRAALRCIATGRVANGGKIALLAQRLAALYAPSSVYPVNFGHTAIRMALALFAQRTSGSGRTEVVIPRYICPSVVQSVQGAGLTPVMAGVGTDLNLTAESVQAVLGPRTLAVIAPHMFGCPADIGAIERVCRAAGVWLIDDAAQVVGIARDGRQLGTFGDIGIVSFAQSKTVVAGVRGAGGLLLVNNHELDAPLRAQWQALAPARGRLHALVFFLFNHVWKRRAGNIGYYFTRMAGMLGFHPRQYDENAKISNLDAALALAQLGRLEPLKKARIAVVEAYQRALAAVPGVTMPQYAPGRYLARVMVALPPHVDVAALRARLKVLGVETRTGYPAPAGNSGDDAWMGRLVGLPFRAGMDKEEVDQVCGLLRQALESTSQIGKSANEAH</sequence>
<evidence type="ECO:0008006" key="7">
    <source>
        <dbReference type="Google" id="ProtNLM"/>
    </source>
</evidence>
<feature type="modified residue" description="N6-(pyridoxal phosphate)lysine" evidence="3">
    <location>
        <position position="183"/>
    </location>
</feature>
<protein>
    <recommendedName>
        <fullName evidence="7">Aminotransferase class V-fold PLP-dependent enzyme</fullName>
    </recommendedName>
</protein>
<comment type="caution">
    <text evidence="5">The sequence shown here is derived from an EMBL/GenBank/DDBJ whole genome shotgun (WGS) entry which is preliminary data.</text>
</comment>
<dbReference type="GO" id="GO:0008483">
    <property type="term" value="F:transaminase activity"/>
    <property type="evidence" value="ECO:0007669"/>
    <property type="project" value="TreeGrafter"/>
</dbReference>
<reference evidence="5 6" key="1">
    <citation type="submission" date="2019-11" db="EMBL/GenBank/DDBJ databases">
        <title>Novel species isolated from a subtropical stream in China.</title>
        <authorList>
            <person name="Lu H."/>
        </authorList>
    </citation>
    <scope>NUCLEOTIDE SEQUENCE [LARGE SCALE GENOMIC DNA]</scope>
    <source>
        <strain evidence="5 6">FT92W</strain>
    </source>
</reference>
<dbReference type="EMBL" id="WKJJ01000032">
    <property type="protein sequence ID" value="MRV76415.1"/>
    <property type="molecule type" value="Genomic_DNA"/>
</dbReference>
<dbReference type="InterPro" id="IPR000653">
    <property type="entry name" value="DegT/StrS_aminotransferase"/>
</dbReference>
<dbReference type="PIRSF" id="PIRSF000390">
    <property type="entry name" value="PLP_StrS"/>
    <property type="match status" value="1"/>
</dbReference>
<dbReference type="PANTHER" id="PTHR30244:SF34">
    <property type="entry name" value="DTDP-4-AMINO-4,6-DIDEOXYGALACTOSE TRANSAMINASE"/>
    <property type="match status" value="1"/>
</dbReference>
<dbReference type="AlphaFoldDB" id="A0A7X2IUY2"/>
<dbReference type="Gene3D" id="3.40.640.10">
    <property type="entry name" value="Type I PLP-dependent aspartate aminotransferase-like (Major domain)"/>
    <property type="match status" value="1"/>
</dbReference>
<dbReference type="InterPro" id="IPR015421">
    <property type="entry name" value="PyrdxlP-dep_Trfase_major"/>
</dbReference>
<evidence type="ECO:0000256" key="1">
    <source>
        <dbReference type="ARBA" id="ARBA00037999"/>
    </source>
</evidence>
<proteinExistence type="inferred from homology"/>
<dbReference type="GO" id="GO:0000271">
    <property type="term" value="P:polysaccharide biosynthetic process"/>
    <property type="evidence" value="ECO:0007669"/>
    <property type="project" value="TreeGrafter"/>
</dbReference>
<evidence type="ECO:0000256" key="3">
    <source>
        <dbReference type="PIRSR" id="PIRSR000390-2"/>
    </source>
</evidence>
<dbReference type="InterPro" id="IPR015424">
    <property type="entry name" value="PyrdxlP-dep_Trfase"/>
</dbReference>
<gene>
    <name evidence="5" type="ORF">GJ700_32365</name>
</gene>
<dbReference type="Pfam" id="PF01041">
    <property type="entry name" value="DegT_DnrJ_EryC1"/>
    <property type="match status" value="1"/>
</dbReference>
<organism evidence="5 6">
    <name type="scientific">Pseudoduganella rivuli</name>
    <dbReference type="NCBI Taxonomy" id="2666085"/>
    <lineage>
        <taxon>Bacteria</taxon>
        <taxon>Pseudomonadati</taxon>
        <taxon>Pseudomonadota</taxon>
        <taxon>Betaproteobacteria</taxon>
        <taxon>Burkholderiales</taxon>
        <taxon>Oxalobacteraceae</taxon>
        <taxon>Telluria group</taxon>
        <taxon>Pseudoduganella</taxon>
    </lineage>
</organism>
<dbReference type="PANTHER" id="PTHR30244">
    <property type="entry name" value="TRANSAMINASE"/>
    <property type="match status" value="1"/>
</dbReference>
<keyword evidence="3 4" id="KW-0663">Pyridoxal phosphate</keyword>
<keyword evidence="6" id="KW-1185">Reference proteome</keyword>
<dbReference type="InterPro" id="IPR015422">
    <property type="entry name" value="PyrdxlP-dep_Trfase_small"/>
</dbReference>
<dbReference type="RefSeq" id="WP_154381902.1">
    <property type="nucleotide sequence ID" value="NZ_WKJJ01000032.1"/>
</dbReference>
<dbReference type="Gene3D" id="3.90.1150.10">
    <property type="entry name" value="Aspartate Aminotransferase, domain 1"/>
    <property type="match status" value="1"/>
</dbReference>
<evidence type="ECO:0000313" key="6">
    <source>
        <dbReference type="Proteomes" id="UP000446768"/>
    </source>
</evidence>
<evidence type="ECO:0000256" key="4">
    <source>
        <dbReference type="RuleBase" id="RU004508"/>
    </source>
</evidence>
<name>A0A7X2IUY2_9BURK</name>